<dbReference type="InterPro" id="IPR041607">
    <property type="entry name" value="HU-HIG"/>
</dbReference>
<dbReference type="Pfam" id="PF18291">
    <property type="entry name" value="HU-HIG"/>
    <property type="match status" value="1"/>
</dbReference>
<dbReference type="AlphaFoldDB" id="A0A2P8C8G5"/>
<evidence type="ECO:0000313" key="3">
    <source>
        <dbReference type="EMBL" id="GET21667.1"/>
    </source>
</evidence>
<comment type="caution">
    <text evidence="4">The sequence shown here is derived from an EMBL/GenBank/DDBJ whole genome shotgun (WGS) entry which is preliminary data.</text>
</comment>
<keyword evidence="6" id="KW-1185">Reference proteome</keyword>
<protein>
    <submittedName>
        <fullName evidence="4">Putative histone-like DNA-binding protein</fullName>
    </submittedName>
</protein>
<sequence>MAIKFKVIERGEPGVVGGGEKKYYASAVSSGETTLENMTALIEEASTVSGADIRAVLYAMVSIAGRSLADGQIVRLGDLGSLRMSISSSASETADKVTSSNVKGVKAVFTPGPKLKDTMKLMKYEKTS</sequence>
<reference evidence="4 5" key="1">
    <citation type="submission" date="2018-03" db="EMBL/GenBank/DDBJ databases">
        <title>Genomic Encyclopedia of Archaeal and Bacterial Type Strains, Phase II (KMG-II): from individual species to whole genera.</title>
        <authorList>
            <person name="Goeker M."/>
        </authorList>
    </citation>
    <scope>NUCLEOTIDE SEQUENCE [LARGE SCALE GENOMIC DNA]</scope>
    <source>
        <strain evidence="4 5">DSM 27267</strain>
    </source>
</reference>
<reference evidence="3 6" key="2">
    <citation type="submission" date="2019-10" db="EMBL/GenBank/DDBJ databases">
        <title>Prolixibacter strains distinguished by the presence of nitrate reductase genes were adept at nitrate-dependent anaerobic corrosion of metallic iron and carbon steel.</title>
        <authorList>
            <person name="Iino T."/>
            <person name="Shono N."/>
            <person name="Ito K."/>
            <person name="Nakamura R."/>
            <person name="Sueoka K."/>
            <person name="Harayama S."/>
            <person name="Ohkuma M."/>
        </authorList>
    </citation>
    <scope>NUCLEOTIDE SEQUENCE [LARGE SCALE GENOMIC DNA]</scope>
    <source>
        <strain evidence="3 6">MIC1-1</strain>
    </source>
</reference>
<name>A0A2P8C8G5_9BACT</name>
<dbReference type="NCBIfam" id="TIGR01201">
    <property type="entry name" value="HU_rel"/>
    <property type="match status" value="1"/>
</dbReference>
<dbReference type="InterPro" id="IPR010992">
    <property type="entry name" value="IHF-like_DNA-bd_dom_sf"/>
</dbReference>
<dbReference type="Proteomes" id="UP000240621">
    <property type="component" value="Unassembled WGS sequence"/>
</dbReference>
<proteinExistence type="predicted"/>
<evidence type="ECO:0000259" key="2">
    <source>
        <dbReference type="Pfam" id="PF18291"/>
    </source>
</evidence>
<dbReference type="EMBL" id="PYGC01000010">
    <property type="protein sequence ID" value="PSK81249.1"/>
    <property type="molecule type" value="Genomic_DNA"/>
</dbReference>
<keyword evidence="1 4" id="KW-0238">DNA-binding</keyword>
<dbReference type="EMBL" id="BLAU01000001">
    <property type="protein sequence ID" value="GET21667.1"/>
    <property type="molecule type" value="Genomic_DNA"/>
</dbReference>
<dbReference type="SUPFAM" id="SSF47729">
    <property type="entry name" value="IHF-like DNA-binding proteins"/>
    <property type="match status" value="1"/>
</dbReference>
<evidence type="ECO:0000256" key="1">
    <source>
        <dbReference type="ARBA" id="ARBA00023125"/>
    </source>
</evidence>
<evidence type="ECO:0000313" key="6">
    <source>
        <dbReference type="Proteomes" id="UP000396862"/>
    </source>
</evidence>
<feature type="domain" description="HU" evidence="2">
    <location>
        <begin position="1"/>
        <end position="126"/>
    </location>
</feature>
<dbReference type="GO" id="GO:0003677">
    <property type="term" value="F:DNA binding"/>
    <property type="evidence" value="ECO:0007669"/>
    <property type="project" value="UniProtKB-KW"/>
</dbReference>
<gene>
    <name evidence="4" type="ORF">CLV93_11033</name>
    <name evidence="3" type="ORF">JCM18694_19130</name>
</gene>
<evidence type="ECO:0000313" key="4">
    <source>
        <dbReference type="EMBL" id="PSK81249.1"/>
    </source>
</evidence>
<dbReference type="InterPro" id="IPR005902">
    <property type="entry name" value="HU_DNA-bd_put"/>
</dbReference>
<dbReference type="RefSeq" id="WP_106543243.1">
    <property type="nucleotide sequence ID" value="NZ_BLAU01000001.1"/>
</dbReference>
<dbReference type="Proteomes" id="UP000396862">
    <property type="component" value="Unassembled WGS sequence"/>
</dbReference>
<organism evidence="4 5">
    <name type="scientific">Prolixibacter denitrificans</name>
    <dbReference type="NCBI Taxonomy" id="1541063"/>
    <lineage>
        <taxon>Bacteria</taxon>
        <taxon>Pseudomonadati</taxon>
        <taxon>Bacteroidota</taxon>
        <taxon>Bacteroidia</taxon>
        <taxon>Marinilabiliales</taxon>
        <taxon>Prolixibacteraceae</taxon>
        <taxon>Prolixibacter</taxon>
    </lineage>
</organism>
<accession>A0A2P8C8G5</accession>
<evidence type="ECO:0000313" key="5">
    <source>
        <dbReference type="Proteomes" id="UP000240621"/>
    </source>
</evidence>
<dbReference type="OrthoDB" id="9809801at2"/>